<accession>A0A6C0EGS6</accession>
<sequence length="101" mass="11970">MIIIENNVDIINEVDEKELELYEIKTDVFPSNDNEKDGSRLLLKYPTDEKTLNNKRDCFQEDGCGWWSDNHCGWIYPYSNYNLDYCISNFAVWKGELNILH</sequence>
<protein>
    <submittedName>
        <fullName evidence="1">Uncharacterized protein</fullName>
    </submittedName>
</protein>
<reference evidence="1" key="1">
    <citation type="journal article" date="2020" name="Nature">
        <title>Giant virus diversity and host interactions through global metagenomics.</title>
        <authorList>
            <person name="Schulz F."/>
            <person name="Roux S."/>
            <person name="Paez-Espino D."/>
            <person name="Jungbluth S."/>
            <person name="Walsh D.A."/>
            <person name="Denef V.J."/>
            <person name="McMahon K.D."/>
            <person name="Konstantinidis K.T."/>
            <person name="Eloe-Fadrosh E.A."/>
            <person name="Kyrpides N.C."/>
            <person name="Woyke T."/>
        </authorList>
    </citation>
    <scope>NUCLEOTIDE SEQUENCE</scope>
    <source>
        <strain evidence="1">GVMAG-M-3300000115-19</strain>
    </source>
</reference>
<evidence type="ECO:0000313" key="1">
    <source>
        <dbReference type="EMBL" id="QHT27962.1"/>
    </source>
</evidence>
<organism evidence="1">
    <name type="scientific">viral metagenome</name>
    <dbReference type="NCBI Taxonomy" id="1070528"/>
    <lineage>
        <taxon>unclassified sequences</taxon>
        <taxon>metagenomes</taxon>
        <taxon>organismal metagenomes</taxon>
    </lineage>
</organism>
<dbReference type="AlphaFoldDB" id="A0A6C0EGS6"/>
<dbReference type="EMBL" id="MN738847">
    <property type="protein sequence ID" value="QHT27962.1"/>
    <property type="molecule type" value="Genomic_DNA"/>
</dbReference>
<proteinExistence type="predicted"/>
<name>A0A6C0EGS6_9ZZZZ</name>